<proteinExistence type="predicted"/>
<dbReference type="NCBIfam" id="TIGR00254">
    <property type="entry name" value="GGDEF"/>
    <property type="match status" value="1"/>
</dbReference>
<dbReference type="CDD" id="cd01949">
    <property type="entry name" value="GGDEF"/>
    <property type="match status" value="1"/>
</dbReference>
<dbReference type="InterPro" id="IPR029787">
    <property type="entry name" value="Nucleotide_cyclase"/>
</dbReference>
<sequence length="437" mass="48019">MAAHVQDQLLNCIDLLLDAVFLVDADGRVKYVNAACERIFGYTPDELIGCKLIDLVLPEERARTLEEAARIMAGQPRVGFVNRYRHKDGRPVHIMWSARWSEADQLRIGVARDVTAQQRSEAMQAATYAVSEAAHDAVDLDTLFPTIHAIIAQLVPVAGLVVATCNGEPEALHFPYGRDHRGQPLVVDEALAHRHCKDVIAARRGLLLPGAALAPTQGGADAGGFWLVVPLVDQTAPIGAVMLKAPADTQYSDKDRELLGFVSAQVATAIERSRLKAELLRAARYDELTGLPNRRLFHDRIDTALARSRRKHGRVALLYIDIDDFKAVNDRLGHDAGDLLLQEIARRLERCVRKADTVARLGSDEFVVILEDIHGPDDATAVADKIHHSLLQPTAIAGHALNTQASIGIALHPCDGDDADSLIRHADQRMYRRKARN</sequence>
<dbReference type="InterPro" id="IPR052163">
    <property type="entry name" value="DGC-Regulatory_Protein"/>
</dbReference>
<feature type="domain" description="GGDEF" evidence="2">
    <location>
        <begin position="313"/>
        <end position="437"/>
    </location>
</feature>
<dbReference type="SUPFAM" id="SSF55781">
    <property type="entry name" value="GAF domain-like"/>
    <property type="match status" value="1"/>
</dbReference>
<dbReference type="OrthoDB" id="5571399at2"/>
<dbReference type="Gene3D" id="3.30.450.40">
    <property type="match status" value="1"/>
</dbReference>
<dbReference type="InterPro" id="IPR013656">
    <property type="entry name" value="PAS_4"/>
</dbReference>
<dbReference type="SMART" id="SM00091">
    <property type="entry name" value="PAS"/>
    <property type="match status" value="1"/>
</dbReference>
<dbReference type="PANTHER" id="PTHR46663">
    <property type="entry name" value="DIGUANYLATE CYCLASE DGCT-RELATED"/>
    <property type="match status" value="1"/>
</dbReference>
<name>A0A4Y4CWL1_ZOORA</name>
<dbReference type="PROSITE" id="PS50112">
    <property type="entry name" value="PAS"/>
    <property type="match status" value="1"/>
</dbReference>
<dbReference type="InterPro" id="IPR003018">
    <property type="entry name" value="GAF"/>
</dbReference>
<reference evidence="3 4" key="1">
    <citation type="submission" date="2019-06" db="EMBL/GenBank/DDBJ databases">
        <title>Whole genome shotgun sequence of Zoogloea ramigera NBRC 15342.</title>
        <authorList>
            <person name="Hosoyama A."/>
            <person name="Uohara A."/>
            <person name="Ohji S."/>
            <person name="Ichikawa N."/>
        </authorList>
    </citation>
    <scope>NUCLEOTIDE SEQUENCE [LARGE SCALE GENOMIC DNA]</scope>
    <source>
        <strain evidence="3 4">NBRC 15342</strain>
    </source>
</reference>
<dbReference type="Gene3D" id="3.30.450.20">
    <property type="entry name" value="PAS domain"/>
    <property type="match status" value="1"/>
</dbReference>
<dbReference type="CDD" id="cd00130">
    <property type="entry name" value="PAS"/>
    <property type="match status" value="1"/>
</dbReference>
<dbReference type="SMART" id="SM00267">
    <property type="entry name" value="GGDEF"/>
    <property type="match status" value="1"/>
</dbReference>
<dbReference type="AlphaFoldDB" id="A0A4Y4CWL1"/>
<dbReference type="SUPFAM" id="SSF55785">
    <property type="entry name" value="PYP-like sensor domain (PAS domain)"/>
    <property type="match status" value="1"/>
</dbReference>
<dbReference type="Pfam" id="PF00990">
    <property type="entry name" value="GGDEF"/>
    <property type="match status" value="1"/>
</dbReference>
<dbReference type="InterPro" id="IPR000014">
    <property type="entry name" value="PAS"/>
</dbReference>
<protein>
    <submittedName>
        <fullName evidence="3">Diguanylate cyclase</fullName>
    </submittedName>
</protein>
<dbReference type="Pfam" id="PF08448">
    <property type="entry name" value="PAS_4"/>
    <property type="match status" value="1"/>
</dbReference>
<dbReference type="RefSeq" id="WP_141354470.1">
    <property type="nucleotide sequence ID" value="NZ_BJNV01000075.1"/>
</dbReference>
<dbReference type="EMBL" id="BJNV01000075">
    <property type="protein sequence ID" value="GEC97298.1"/>
    <property type="molecule type" value="Genomic_DNA"/>
</dbReference>
<dbReference type="NCBIfam" id="TIGR00229">
    <property type="entry name" value="sensory_box"/>
    <property type="match status" value="1"/>
</dbReference>
<dbReference type="GO" id="GO:0003824">
    <property type="term" value="F:catalytic activity"/>
    <property type="evidence" value="ECO:0007669"/>
    <property type="project" value="UniProtKB-ARBA"/>
</dbReference>
<evidence type="ECO:0000313" key="4">
    <source>
        <dbReference type="Proteomes" id="UP000318422"/>
    </source>
</evidence>
<dbReference type="SUPFAM" id="SSF55073">
    <property type="entry name" value="Nucleotide cyclase"/>
    <property type="match status" value="1"/>
</dbReference>
<keyword evidence="4" id="KW-1185">Reference proteome</keyword>
<organism evidence="3 4">
    <name type="scientific">Zoogloea ramigera</name>
    <dbReference type="NCBI Taxonomy" id="350"/>
    <lineage>
        <taxon>Bacteria</taxon>
        <taxon>Pseudomonadati</taxon>
        <taxon>Pseudomonadota</taxon>
        <taxon>Betaproteobacteria</taxon>
        <taxon>Rhodocyclales</taxon>
        <taxon>Zoogloeaceae</taxon>
        <taxon>Zoogloea</taxon>
    </lineage>
</organism>
<dbReference type="PROSITE" id="PS50887">
    <property type="entry name" value="GGDEF"/>
    <property type="match status" value="1"/>
</dbReference>
<feature type="domain" description="PAS" evidence="1">
    <location>
        <begin position="5"/>
        <end position="75"/>
    </location>
</feature>
<dbReference type="Gene3D" id="3.30.70.270">
    <property type="match status" value="1"/>
</dbReference>
<dbReference type="Pfam" id="PF01590">
    <property type="entry name" value="GAF"/>
    <property type="match status" value="1"/>
</dbReference>
<dbReference type="PANTHER" id="PTHR46663:SF3">
    <property type="entry name" value="SLL0267 PROTEIN"/>
    <property type="match status" value="1"/>
</dbReference>
<evidence type="ECO:0000259" key="2">
    <source>
        <dbReference type="PROSITE" id="PS50887"/>
    </source>
</evidence>
<evidence type="ECO:0000313" key="3">
    <source>
        <dbReference type="EMBL" id="GEC97298.1"/>
    </source>
</evidence>
<accession>A0A4Y4CWL1</accession>
<dbReference type="FunFam" id="3.30.70.270:FF:000001">
    <property type="entry name" value="Diguanylate cyclase domain protein"/>
    <property type="match status" value="1"/>
</dbReference>
<dbReference type="Proteomes" id="UP000318422">
    <property type="component" value="Unassembled WGS sequence"/>
</dbReference>
<dbReference type="InterPro" id="IPR043128">
    <property type="entry name" value="Rev_trsase/Diguanyl_cyclase"/>
</dbReference>
<evidence type="ECO:0000259" key="1">
    <source>
        <dbReference type="PROSITE" id="PS50112"/>
    </source>
</evidence>
<dbReference type="InterPro" id="IPR035965">
    <property type="entry name" value="PAS-like_dom_sf"/>
</dbReference>
<dbReference type="InterPro" id="IPR029016">
    <property type="entry name" value="GAF-like_dom_sf"/>
</dbReference>
<gene>
    <name evidence="3" type="ORF">ZRA01_33710</name>
</gene>
<dbReference type="SMART" id="SM00065">
    <property type="entry name" value="GAF"/>
    <property type="match status" value="1"/>
</dbReference>
<comment type="caution">
    <text evidence="3">The sequence shown here is derived from an EMBL/GenBank/DDBJ whole genome shotgun (WGS) entry which is preliminary data.</text>
</comment>
<dbReference type="InterPro" id="IPR000160">
    <property type="entry name" value="GGDEF_dom"/>
</dbReference>